<dbReference type="EMBL" id="CADEBD010000042">
    <property type="protein sequence ID" value="CAB3221154.1"/>
    <property type="molecule type" value="Genomic_DNA"/>
</dbReference>
<comment type="caution">
    <text evidence="1">The sequence shown here is derived from an EMBL/GenBank/DDBJ whole genome shotgun (WGS) entry which is preliminary data.</text>
</comment>
<proteinExistence type="predicted"/>
<dbReference type="Proteomes" id="UP000494256">
    <property type="component" value="Unassembled WGS sequence"/>
</dbReference>
<organism evidence="1 2">
    <name type="scientific">Arctia plantaginis</name>
    <name type="common">Wood tiger moth</name>
    <name type="synonym">Phalaena plantaginis</name>
    <dbReference type="NCBI Taxonomy" id="874455"/>
    <lineage>
        <taxon>Eukaryota</taxon>
        <taxon>Metazoa</taxon>
        <taxon>Ecdysozoa</taxon>
        <taxon>Arthropoda</taxon>
        <taxon>Hexapoda</taxon>
        <taxon>Insecta</taxon>
        <taxon>Pterygota</taxon>
        <taxon>Neoptera</taxon>
        <taxon>Endopterygota</taxon>
        <taxon>Lepidoptera</taxon>
        <taxon>Glossata</taxon>
        <taxon>Ditrysia</taxon>
        <taxon>Noctuoidea</taxon>
        <taxon>Erebidae</taxon>
        <taxon>Arctiinae</taxon>
        <taxon>Arctia</taxon>
    </lineage>
</organism>
<gene>
    <name evidence="1" type="ORF">APLA_LOCUS711</name>
</gene>
<evidence type="ECO:0000313" key="2">
    <source>
        <dbReference type="Proteomes" id="UP000494256"/>
    </source>
</evidence>
<accession>A0A8S0YR69</accession>
<evidence type="ECO:0000313" key="1">
    <source>
        <dbReference type="EMBL" id="CAB3221154.1"/>
    </source>
</evidence>
<protein>
    <submittedName>
        <fullName evidence="1">Uncharacterized protein</fullName>
    </submittedName>
</protein>
<dbReference type="AlphaFoldDB" id="A0A8S0YR69"/>
<sequence length="162" mass="18227">MRSTEMYIKIVCFVFLYNTGLGKYATGELIPSHNPLDKPFAELPCLTIGGICAGEYNCPKNSRVPIKGLCPLQQKEGIECCKPENPILRCRSRGGNCESIEDIQCPQFLTVKEATDCGRNEYVIHIKEVVMLDFLDRIHSAKDIVVDILNYITDIELKNRTA</sequence>
<reference evidence="1 2" key="1">
    <citation type="submission" date="2020-04" db="EMBL/GenBank/DDBJ databases">
        <authorList>
            <person name="Wallbank WR R."/>
            <person name="Pardo Diaz C."/>
            <person name="Kozak K."/>
            <person name="Martin S."/>
            <person name="Jiggins C."/>
            <person name="Moest M."/>
            <person name="Warren A I."/>
            <person name="Byers J.R.P. K."/>
            <person name="Montejo-Kovacevich G."/>
            <person name="Yen C E."/>
        </authorList>
    </citation>
    <scope>NUCLEOTIDE SEQUENCE [LARGE SCALE GENOMIC DNA]</scope>
</reference>
<name>A0A8S0YR69_ARCPL</name>